<dbReference type="PANTHER" id="PTHR33939">
    <property type="entry name" value="PROTEIN CBG22215"/>
    <property type="match status" value="1"/>
</dbReference>
<dbReference type="PANTHER" id="PTHR33939:SF1">
    <property type="entry name" value="DUF4371 DOMAIN-CONTAINING PROTEIN"/>
    <property type="match status" value="1"/>
</dbReference>
<dbReference type="EMBL" id="CAJOAX010008017">
    <property type="protein sequence ID" value="CAF4023745.1"/>
    <property type="molecule type" value="Genomic_DNA"/>
</dbReference>
<dbReference type="Gene3D" id="3.30.420.10">
    <property type="entry name" value="Ribonuclease H-like superfamily/Ribonuclease H"/>
    <property type="match status" value="1"/>
</dbReference>
<dbReference type="Proteomes" id="UP000663874">
    <property type="component" value="Unassembled WGS sequence"/>
</dbReference>
<evidence type="ECO:0000256" key="1">
    <source>
        <dbReference type="SAM" id="MobiDB-lite"/>
    </source>
</evidence>
<dbReference type="Proteomes" id="UP000663836">
    <property type="component" value="Unassembled WGS sequence"/>
</dbReference>
<evidence type="ECO:0000313" key="8">
    <source>
        <dbReference type="Proteomes" id="UP000663874"/>
    </source>
</evidence>
<feature type="region of interest" description="Disordered" evidence="1">
    <location>
        <begin position="162"/>
        <end position="206"/>
    </location>
</feature>
<organism evidence="6 8">
    <name type="scientific">Rotaria sordida</name>
    <dbReference type="NCBI Taxonomy" id="392033"/>
    <lineage>
        <taxon>Eukaryota</taxon>
        <taxon>Metazoa</taxon>
        <taxon>Spiralia</taxon>
        <taxon>Gnathifera</taxon>
        <taxon>Rotifera</taxon>
        <taxon>Eurotatoria</taxon>
        <taxon>Bdelloidea</taxon>
        <taxon>Philodinida</taxon>
        <taxon>Philodinidae</taxon>
        <taxon>Rotaria</taxon>
    </lineage>
</organism>
<evidence type="ECO:0000313" key="7">
    <source>
        <dbReference type="EMBL" id="CAF4213333.1"/>
    </source>
</evidence>
<evidence type="ECO:0000313" key="4">
    <source>
        <dbReference type="EMBL" id="CAF0930866.1"/>
    </source>
</evidence>
<dbReference type="InterPro" id="IPR036397">
    <property type="entry name" value="RNaseH_sf"/>
</dbReference>
<dbReference type="EMBL" id="CAJOBD010016085">
    <property type="protein sequence ID" value="CAF4213333.1"/>
    <property type="molecule type" value="Genomic_DNA"/>
</dbReference>
<evidence type="ECO:0000313" key="3">
    <source>
        <dbReference type="EMBL" id="CAF0827858.1"/>
    </source>
</evidence>
<proteinExistence type="predicted"/>
<dbReference type="EMBL" id="CAJOBE010008807">
    <property type="protein sequence ID" value="CAF4070204.1"/>
    <property type="molecule type" value="Genomic_DNA"/>
</dbReference>
<dbReference type="Proteomes" id="UP000663889">
    <property type="component" value="Unassembled WGS sequence"/>
</dbReference>
<dbReference type="EMBL" id="CAJNOO010000081">
    <property type="protein sequence ID" value="CAF0790839.1"/>
    <property type="molecule type" value="Genomic_DNA"/>
</dbReference>
<dbReference type="GO" id="GO:0003676">
    <property type="term" value="F:nucleic acid binding"/>
    <property type="evidence" value="ECO:0007669"/>
    <property type="project" value="InterPro"/>
</dbReference>
<gene>
    <name evidence="6" type="ORF">FNK824_LOCUS29764</name>
    <name evidence="7" type="ORF">JBS370_LOCUS37100</name>
    <name evidence="5" type="ORF">OTI717_LOCUS30249</name>
    <name evidence="2" type="ORF">RFH988_LOCUS3418</name>
    <name evidence="4" type="ORF">SEV965_LOCUS7171</name>
    <name evidence="3" type="ORF">ZHD862_LOCUS3730</name>
</gene>
<dbReference type="Proteomes" id="UP000663864">
    <property type="component" value="Unassembled WGS sequence"/>
</dbReference>
<dbReference type="Proteomes" id="UP000663823">
    <property type="component" value="Unassembled WGS sequence"/>
</dbReference>
<dbReference type="EMBL" id="CAJNOU010000247">
    <property type="protein sequence ID" value="CAF0930866.1"/>
    <property type="molecule type" value="Genomic_DNA"/>
</dbReference>
<evidence type="ECO:0008006" key="9">
    <source>
        <dbReference type="Google" id="ProtNLM"/>
    </source>
</evidence>
<evidence type="ECO:0000313" key="6">
    <source>
        <dbReference type="EMBL" id="CAF4070204.1"/>
    </source>
</evidence>
<accession>A0A819SGV8</accession>
<dbReference type="AlphaFoldDB" id="A0A819SGV8"/>
<reference evidence="6" key="1">
    <citation type="submission" date="2021-02" db="EMBL/GenBank/DDBJ databases">
        <authorList>
            <person name="Nowell W R."/>
        </authorList>
    </citation>
    <scope>NUCLEOTIDE SEQUENCE</scope>
</reference>
<sequence>MEYGKKEKICIVIDNATWHSQLTDASKIPLRSWNKNQIRQWLIDHSVPFIDQYSKSELLELSYAYAPEKEYIVDETAKQFDIEIIRLPVRHCILNPIEMCWAELKKSVRDQNTTFKLKDVEKLIWNWLNNCDSTFISNCIDHVQVYEENFKKADQFIEQIENELNDDDNIDNDSDLTENEDEDEEQDEDKDEDKDEDEDEDEDEDH</sequence>
<dbReference type="Proteomes" id="UP000663882">
    <property type="component" value="Unassembled WGS sequence"/>
</dbReference>
<evidence type="ECO:0000313" key="5">
    <source>
        <dbReference type="EMBL" id="CAF4023745.1"/>
    </source>
</evidence>
<protein>
    <recommendedName>
        <fullName evidence="9">Tc1-like transposase DDE domain-containing protein</fullName>
    </recommendedName>
</protein>
<evidence type="ECO:0000313" key="2">
    <source>
        <dbReference type="EMBL" id="CAF0790839.1"/>
    </source>
</evidence>
<dbReference type="EMBL" id="CAJNOT010000084">
    <property type="protein sequence ID" value="CAF0827858.1"/>
    <property type="molecule type" value="Genomic_DNA"/>
</dbReference>
<name>A0A819SGV8_9BILA</name>
<comment type="caution">
    <text evidence="6">The sequence shown here is derived from an EMBL/GenBank/DDBJ whole genome shotgun (WGS) entry which is preliminary data.</text>
</comment>
<dbReference type="OrthoDB" id="10048767at2759"/>